<dbReference type="AlphaFoldDB" id="A0A067TEZ9"/>
<organism evidence="3 4">
    <name type="scientific">Galerina marginata (strain CBS 339.88)</name>
    <dbReference type="NCBI Taxonomy" id="685588"/>
    <lineage>
        <taxon>Eukaryota</taxon>
        <taxon>Fungi</taxon>
        <taxon>Dikarya</taxon>
        <taxon>Basidiomycota</taxon>
        <taxon>Agaricomycotina</taxon>
        <taxon>Agaricomycetes</taxon>
        <taxon>Agaricomycetidae</taxon>
        <taxon>Agaricales</taxon>
        <taxon>Agaricineae</taxon>
        <taxon>Strophariaceae</taxon>
        <taxon>Galerina</taxon>
    </lineage>
</organism>
<keyword evidence="2" id="KW-0812">Transmembrane</keyword>
<feature type="region of interest" description="Disordered" evidence="1">
    <location>
        <begin position="443"/>
        <end position="491"/>
    </location>
</feature>
<feature type="region of interest" description="Disordered" evidence="1">
    <location>
        <begin position="1"/>
        <end position="44"/>
    </location>
</feature>
<dbReference type="STRING" id="685588.A0A067TEZ9"/>
<name>A0A067TEZ9_GALM3</name>
<feature type="transmembrane region" description="Helical" evidence="2">
    <location>
        <begin position="954"/>
        <end position="974"/>
    </location>
</feature>
<evidence type="ECO:0000313" key="4">
    <source>
        <dbReference type="Proteomes" id="UP000027222"/>
    </source>
</evidence>
<dbReference type="HOGENOM" id="CLU_002241_0_0_1"/>
<dbReference type="EMBL" id="KL142370">
    <property type="protein sequence ID" value="KDR81746.1"/>
    <property type="molecule type" value="Genomic_DNA"/>
</dbReference>
<reference evidence="4" key="1">
    <citation type="journal article" date="2014" name="Proc. Natl. Acad. Sci. U.S.A.">
        <title>Extensive sampling of basidiomycete genomes demonstrates inadequacy of the white-rot/brown-rot paradigm for wood decay fungi.</title>
        <authorList>
            <person name="Riley R."/>
            <person name="Salamov A.A."/>
            <person name="Brown D.W."/>
            <person name="Nagy L.G."/>
            <person name="Floudas D."/>
            <person name="Held B.W."/>
            <person name="Levasseur A."/>
            <person name="Lombard V."/>
            <person name="Morin E."/>
            <person name="Otillar R."/>
            <person name="Lindquist E.A."/>
            <person name="Sun H."/>
            <person name="LaButti K.M."/>
            <person name="Schmutz J."/>
            <person name="Jabbour D."/>
            <person name="Luo H."/>
            <person name="Baker S.E."/>
            <person name="Pisabarro A.G."/>
            <person name="Walton J.D."/>
            <person name="Blanchette R.A."/>
            <person name="Henrissat B."/>
            <person name="Martin F."/>
            <person name="Cullen D."/>
            <person name="Hibbett D.S."/>
            <person name="Grigoriev I.V."/>
        </authorList>
    </citation>
    <scope>NUCLEOTIDE SEQUENCE [LARGE SCALE GENOMIC DNA]</scope>
    <source>
        <strain evidence="4">CBS 339.88</strain>
    </source>
</reference>
<feature type="region of interest" description="Disordered" evidence="1">
    <location>
        <begin position="201"/>
        <end position="224"/>
    </location>
</feature>
<sequence length="1133" mass="123490">MPVPTNARYEQPLSPPSIMSTPSSRSSYLRAPTNNSSYSPTVTGGGQQKLNVVTKLAMEGRAKHGQDGASIRMFLKICIPVDAVSPGSTIPLFPEENVKIHTSQVHPLDQNSVPYNFSSTVSPLLHTAARALNLPPRSHENFNSAFNLAKSNGNSISSRSLKPENGELSVPPIDIQYTGHILVSGYSISFVLPKVFLSRQKDEEQSDTEEANPRTPSSRRRLSMGDRNQAQFMAAIDMWVPFLCKPPRFPYLLSIPTPRCLSNQIKLRIFPPVPTSSSFASLSSVEDDNSSWDLTSDPHVTRSVSTRRSHSYTHFADDESSDSSASNLTEGCVIQGSFPSAERIRIRWAKPTKVLNIPGDEGGRRRVGVEDVKGEMACTVRGKGKSASNPEIEGILMDVEFKGQCKGIWFPGVATLLGLDVSLQAKGSDVSWPQGHPTQWEVYGSDGYTGFDNGSSSTPPVISSRTSSLDSTGTRPLHPSSSSQTQLSTTYLTARTNSGSSMSSLLRAPLPVQNVADYSFEAANGALPSSPMGTMSSISSLPISSTPILPPINHPGSPITLHLNMNDLQPPAKSTFTFSISGTILLTPKATLSRLNGSASSISDKPSDHEPLVLPRFTVLAADSESAPIILRNEVDGASLEVFNPTGDISHDPQARKTVLQKNGFTRRSEDGTRISLKYMVTFNAFGPNGSARPISRPRTPSNNAMHRVSSNSPIPRIPFPSRNKWDGPAIIPWVKATVTTLAPDPNMFPTGYAVRLTLQTPSLLDSEWLDFGMALGPSSAQELRVNETLPRKVHIICASIDGVPVKSETTMVAKGDLDATAGAAPFEELGGKEWLCWGKVYAGTSVGGSMVIDYIVKEQDVISSKGRKWKGSSALNILLPTFFVSIGRLEVYVDVIPGLEVVSLHSNFDYHHALPEGNRLLRFSVAEFSQPHISLTIQKISNKDGVALPGLKWYFALTWSILLVAFCSIYRLMLDVRQNSKAGDGYLNPVDSWTDVPTVTITTTLDTNTGTHWWFGDSPAETRPPPTVVPMEMLTRTTSSIFSSTNIQPAATFTTLQPLDYTDDTQEDSLANTPPRSILEIYGLVPIENLFTFTWSDEHADALKRALEKVMGTMEVVWNIFRKVYHYPLDPP</sequence>
<keyword evidence="2" id="KW-1133">Transmembrane helix</keyword>
<feature type="compositionally biased region" description="Polar residues" evidence="1">
    <location>
        <begin position="699"/>
        <end position="714"/>
    </location>
</feature>
<protein>
    <submittedName>
        <fullName evidence="3">Uncharacterized protein</fullName>
    </submittedName>
</protein>
<evidence type="ECO:0000256" key="1">
    <source>
        <dbReference type="SAM" id="MobiDB-lite"/>
    </source>
</evidence>
<proteinExistence type="predicted"/>
<feature type="region of interest" description="Disordered" evidence="1">
    <location>
        <begin position="307"/>
        <end position="327"/>
    </location>
</feature>
<dbReference type="Proteomes" id="UP000027222">
    <property type="component" value="Unassembled WGS sequence"/>
</dbReference>
<feature type="compositionally biased region" description="Low complexity" evidence="1">
    <location>
        <begin position="16"/>
        <end position="27"/>
    </location>
</feature>
<evidence type="ECO:0000313" key="3">
    <source>
        <dbReference type="EMBL" id="KDR81746.1"/>
    </source>
</evidence>
<accession>A0A067TEZ9</accession>
<feature type="compositionally biased region" description="Low complexity" evidence="1">
    <location>
        <begin position="480"/>
        <end position="491"/>
    </location>
</feature>
<evidence type="ECO:0000256" key="2">
    <source>
        <dbReference type="SAM" id="Phobius"/>
    </source>
</evidence>
<feature type="compositionally biased region" description="Polar residues" evidence="1">
    <location>
        <begin position="452"/>
        <end position="474"/>
    </location>
</feature>
<feature type="region of interest" description="Disordered" evidence="1">
    <location>
        <begin position="690"/>
        <end position="716"/>
    </location>
</feature>
<dbReference type="OrthoDB" id="3210731at2759"/>
<keyword evidence="4" id="KW-1185">Reference proteome</keyword>
<gene>
    <name evidence="3" type="ORF">GALMADRAFT_276442</name>
</gene>
<keyword evidence="2" id="KW-0472">Membrane</keyword>
<feature type="compositionally biased region" description="Polar residues" evidence="1">
    <location>
        <begin position="32"/>
        <end position="42"/>
    </location>
</feature>